<sequence length="461" mass="54125">MQPTSLSFFAFFLLSLLVYYCIPRSGQRYWLAIVNLVYISSFGSLSLIYLILLTLFITFFGLKIQKERKERRFSALFTAVLLLVLGLAIFKYTRLFLPFFQFSWLAPVGISFYTFKAISYCVEISKNKMTAETSYLNIWLYCSFFPVFTAGPINRPQSFFSQLKKRRSWKPLRIELGMIRAAFGCFEKIVIADNLLILINSIYLQWQEASGGLLWIAMILYSFQIYLDFDAYSNIAIGISRCFGFRIEENFRTPYLSESISEFWRRWHISLSSWFRDYVYIPLGGNRTGTLKKFRNLMIVFLVSGLWHGASWSFVLWGFFHGLLQIIEQLLHFSKKTINPIVRCFKILLNFLLVTITWVFFKIPDARQAFSILGKALFFPSFKLNLDQLQISSNELLFALGFIVIIMILDLLRSKQDMVRWFRNRNIIFRLSLYLILFSVFLILGVYGSGYDANQFIYIQF</sequence>
<keyword evidence="12" id="KW-1185">Reference proteome</keyword>
<comment type="similarity">
    <text evidence="2 7">Belongs to the membrane-bound acyltransferase family.</text>
</comment>
<evidence type="ECO:0000256" key="2">
    <source>
        <dbReference type="ARBA" id="ARBA00010323"/>
    </source>
</evidence>
<dbReference type="Proteomes" id="UP000433575">
    <property type="component" value="Unassembled WGS sequence"/>
</dbReference>
<evidence type="ECO:0000313" key="10">
    <source>
        <dbReference type="EMBL" id="MSC33372.1"/>
    </source>
</evidence>
<reference evidence="11 12" key="1">
    <citation type="journal article" date="2019" name="Nat. Med.">
        <title>A library of human gut bacterial isolates paired with longitudinal multiomics data enables mechanistic microbiome research.</title>
        <authorList>
            <person name="Poyet M."/>
            <person name="Groussin M."/>
            <person name="Gibbons S.M."/>
            <person name="Avila-Pacheco J."/>
            <person name="Jiang X."/>
            <person name="Kearney S.M."/>
            <person name="Perrotta A.R."/>
            <person name="Berdy B."/>
            <person name="Zhao S."/>
            <person name="Lieberman T.D."/>
            <person name="Swanson P.K."/>
            <person name="Smith M."/>
            <person name="Roesemann S."/>
            <person name="Alexander J.E."/>
            <person name="Rich S.A."/>
            <person name="Livny J."/>
            <person name="Vlamakis H."/>
            <person name="Clish C."/>
            <person name="Bullock K."/>
            <person name="Deik A."/>
            <person name="Scott J."/>
            <person name="Pierce K.A."/>
            <person name="Xavier R.J."/>
            <person name="Alm E.J."/>
        </authorList>
    </citation>
    <scope>NUCLEOTIDE SEQUENCE [LARGE SCALE GENOMIC DNA]</scope>
    <source>
        <strain evidence="9 11">BIOML-A4</strain>
        <strain evidence="10 12">BIOML-A5</strain>
    </source>
</reference>
<dbReference type="InterPro" id="IPR004299">
    <property type="entry name" value="MBOAT_fam"/>
</dbReference>
<dbReference type="EMBL" id="WKPI01000015">
    <property type="protein sequence ID" value="MSC33372.1"/>
    <property type="molecule type" value="Genomic_DNA"/>
</dbReference>
<keyword evidence="7" id="KW-0012">Acyltransferase</keyword>
<dbReference type="Proteomes" id="UP000480929">
    <property type="component" value="Unassembled WGS sequence"/>
</dbReference>
<feature type="transmembrane region" description="Helical" evidence="8">
    <location>
        <begin position="340"/>
        <end position="361"/>
    </location>
</feature>
<evidence type="ECO:0000256" key="7">
    <source>
        <dbReference type="PIRNR" id="PIRNR016636"/>
    </source>
</evidence>
<dbReference type="OrthoDB" id="9805788at2"/>
<feature type="transmembrane region" description="Helical" evidence="8">
    <location>
        <begin position="174"/>
        <end position="203"/>
    </location>
</feature>
<evidence type="ECO:0000256" key="1">
    <source>
        <dbReference type="ARBA" id="ARBA00004651"/>
    </source>
</evidence>
<evidence type="ECO:0000256" key="8">
    <source>
        <dbReference type="SAM" id="Phobius"/>
    </source>
</evidence>
<dbReference type="PANTHER" id="PTHR13285">
    <property type="entry name" value="ACYLTRANSFERASE"/>
    <property type="match status" value="1"/>
</dbReference>
<keyword evidence="5 8" id="KW-1133">Transmembrane helix</keyword>
<feature type="transmembrane region" description="Helical" evidence="8">
    <location>
        <begin position="396"/>
        <end position="412"/>
    </location>
</feature>
<dbReference type="GO" id="GO:0042121">
    <property type="term" value="P:alginic acid biosynthetic process"/>
    <property type="evidence" value="ECO:0007669"/>
    <property type="project" value="InterPro"/>
</dbReference>
<evidence type="ECO:0000313" key="11">
    <source>
        <dbReference type="Proteomes" id="UP000433575"/>
    </source>
</evidence>
<keyword evidence="7" id="KW-0808">Transferase</keyword>
<comment type="subcellular location">
    <subcellularLocation>
        <location evidence="1">Cell membrane</location>
        <topology evidence="1">Multi-pass membrane protein</topology>
    </subcellularLocation>
</comment>
<keyword evidence="3 7" id="KW-1003">Cell membrane</keyword>
<feature type="transmembrane region" description="Helical" evidence="8">
    <location>
        <begin position="135"/>
        <end position="153"/>
    </location>
</feature>
<dbReference type="Pfam" id="PF03062">
    <property type="entry name" value="MBOAT"/>
    <property type="match status" value="1"/>
</dbReference>
<evidence type="ECO:0000313" key="9">
    <source>
        <dbReference type="EMBL" id="MSA89617.1"/>
    </source>
</evidence>
<feature type="transmembrane region" description="Helical" evidence="8">
    <location>
        <begin position="297"/>
        <end position="320"/>
    </location>
</feature>
<dbReference type="GO" id="GO:0016746">
    <property type="term" value="F:acyltransferase activity"/>
    <property type="evidence" value="ECO:0007669"/>
    <property type="project" value="UniProtKB-KW"/>
</dbReference>
<dbReference type="InterPro" id="IPR024194">
    <property type="entry name" value="Ac/AlaTfrase_AlgI/DltB"/>
</dbReference>
<evidence type="ECO:0000256" key="5">
    <source>
        <dbReference type="ARBA" id="ARBA00022989"/>
    </source>
</evidence>
<proteinExistence type="inferred from homology"/>
<evidence type="ECO:0000313" key="12">
    <source>
        <dbReference type="Proteomes" id="UP000480929"/>
    </source>
</evidence>
<dbReference type="AlphaFoldDB" id="A0A6N7S6U3"/>
<dbReference type="EMBL" id="WKPJ01000013">
    <property type="protein sequence ID" value="MSA89617.1"/>
    <property type="molecule type" value="Genomic_DNA"/>
</dbReference>
<comment type="caution">
    <text evidence="9">The sequence shown here is derived from an EMBL/GenBank/DDBJ whole genome shotgun (WGS) entry which is preliminary data.</text>
</comment>
<dbReference type="InterPro" id="IPR028362">
    <property type="entry name" value="AlgI"/>
</dbReference>
<dbReference type="PIRSF" id="PIRSF016636">
    <property type="entry name" value="AlgI_DltB"/>
    <property type="match status" value="1"/>
</dbReference>
<keyword evidence="4 8" id="KW-0812">Transmembrane</keyword>
<dbReference type="GO" id="GO:0005886">
    <property type="term" value="C:plasma membrane"/>
    <property type="evidence" value="ECO:0007669"/>
    <property type="project" value="UniProtKB-SubCell"/>
</dbReference>
<organism evidence="9 11">
    <name type="scientific">Holdemania massiliensis</name>
    <dbReference type="NCBI Taxonomy" id="1468449"/>
    <lineage>
        <taxon>Bacteria</taxon>
        <taxon>Bacillati</taxon>
        <taxon>Bacillota</taxon>
        <taxon>Erysipelotrichia</taxon>
        <taxon>Erysipelotrichales</taxon>
        <taxon>Erysipelotrichaceae</taxon>
        <taxon>Holdemania</taxon>
    </lineage>
</organism>
<dbReference type="PIRSF" id="PIRSF500217">
    <property type="entry name" value="AlgI"/>
    <property type="match status" value="1"/>
</dbReference>
<feature type="transmembrane region" description="Helical" evidence="8">
    <location>
        <begin position="433"/>
        <end position="451"/>
    </location>
</feature>
<evidence type="ECO:0000256" key="4">
    <source>
        <dbReference type="ARBA" id="ARBA00022692"/>
    </source>
</evidence>
<keyword evidence="6 7" id="KW-0472">Membrane</keyword>
<feature type="transmembrane region" description="Helical" evidence="8">
    <location>
        <begin position="6"/>
        <end position="22"/>
    </location>
</feature>
<evidence type="ECO:0008006" key="13">
    <source>
        <dbReference type="Google" id="ProtNLM"/>
    </source>
</evidence>
<feature type="transmembrane region" description="Helical" evidence="8">
    <location>
        <begin position="209"/>
        <end position="227"/>
    </location>
</feature>
<evidence type="ECO:0000256" key="3">
    <source>
        <dbReference type="ARBA" id="ARBA00022475"/>
    </source>
</evidence>
<feature type="transmembrane region" description="Helical" evidence="8">
    <location>
        <begin position="95"/>
        <end position="115"/>
    </location>
</feature>
<accession>A0A6N7S6U3</accession>
<dbReference type="InterPro" id="IPR051085">
    <property type="entry name" value="MB_O-acyltransferase"/>
</dbReference>
<dbReference type="RefSeq" id="WP_154238867.1">
    <property type="nucleotide sequence ID" value="NZ_WKPI01000015.1"/>
</dbReference>
<feature type="transmembrane region" description="Helical" evidence="8">
    <location>
        <begin position="73"/>
        <end position="90"/>
    </location>
</feature>
<evidence type="ECO:0000256" key="6">
    <source>
        <dbReference type="ARBA" id="ARBA00023136"/>
    </source>
</evidence>
<dbReference type="PANTHER" id="PTHR13285:SF18">
    <property type="entry name" value="PROTEIN-CYSTEINE N-PALMITOYLTRANSFERASE RASP"/>
    <property type="match status" value="1"/>
</dbReference>
<feature type="transmembrane region" description="Helical" evidence="8">
    <location>
        <begin position="29"/>
        <end position="61"/>
    </location>
</feature>
<gene>
    <name evidence="10" type="ORF">GKD88_09595</name>
    <name evidence="9" type="ORF">GKE08_09795</name>
</gene>
<protein>
    <recommendedName>
        <fullName evidence="13">MBOAT family protein</fullName>
    </recommendedName>
</protein>
<name>A0A6N7S6U3_9FIRM</name>